<protein>
    <submittedName>
        <fullName evidence="4">Glycosyl transferase group 1</fullName>
    </submittedName>
</protein>
<dbReference type="PANTHER" id="PTHR46401">
    <property type="entry name" value="GLYCOSYLTRANSFERASE WBBK-RELATED"/>
    <property type="match status" value="1"/>
</dbReference>
<dbReference type="InterPro" id="IPR028098">
    <property type="entry name" value="Glyco_trans_4-like_N"/>
</dbReference>
<dbReference type="GO" id="GO:0009103">
    <property type="term" value="P:lipopolysaccharide biosynthetic process"/>
    <property type="evidence" value="ECO:0007669"/>
    <property type="project" value="TreeGrafter"/>
</dbReference>
<dbReference type="InterPro" id="IPR001296">
    <property type="entry name" value="Glyco_trans_1"/>
</dbReference>
<evidence type="ECO:0000313" key="5">
    <source>
        <dbReference type="Proteomes" id="UP000262583"/>
    </source>
</evidence>
<keyword evidence="1 4" id="KW-0808">Transferase</keyword>
<dbReference type="Pfam" id="PF13439">
    <property type="entry name" value="Glyco_transf_4"/>
    <property type="match status" value="1"/>
</dbReference>
<dbReference type="SUPFAM" id="SSF53756">
    <property type="entry name" value="UDP-Glycosyltransferase/glycogen phosphorylase"/>
    <property type="match status" value="1"/>
</dbReference>
<dbReference type="PANTHER" id="PTHR46401:SF2">
    <property type="entry name" value="GLYCOSYLTRANSFERASE WBBK-RELATED"/>
    <property type="match status" value="1"/>
</dbReference>
<reference evidence="4 5" key="1">
    <citation type="submission" date="2018-05" db="EMBL/GenBank/DDBJ databases">
        <title>A metagenomic window into the 2 km-deep terrestrial subsurface aquifer revealed taxonomically and functionally diverse microbial community comprising novel uncultured bacterial lineages.</title>
        <authorList>
            <person name="Kadnikov V.V."/>
            <person name="Mardanov A.V."/>
            <person name="Beletsky A.V."/>
            <person name="Banks D."/>
            <person name="Pimenov N.V."/>
            <person name="Frank Y.A."/>
            <person name="Karnachuk O.V."/>
            <person name="Ravin N.V."/>
        </authorList>
    </citation>
    <scope>NUCLEOTIDE SEQUENCE [LARGE SCALE GENOMIC DNA]</scope>
    <source>
        <strain evidence="4">BY</strain>
    </source>
</reference>
<evidence type="ECO:0000259" key="2">
    <source>
        <dbReference type="Pfam" id="PF00534"/>
    </source>
</evidence>
<dbReference type="Pfam" id="PF00534">
    <property type="entry name" value="Glycos_transf_1"/>
    <property type="match status" value="1"/>
</dbReference>
<feature type="domain" description="Glycosyltransferase subfamily 4-like N-terminal" evidence="3">
    <location>
        <begin position="19"/>
        <end position="180"/>
    </location>
</feature>
<dbReference type="Proteomes" id="UP000262583">
    <property type="component" value="Chromosome"/>
</dbReference>
<evidence type="ECO:0000313" key="4">
    <source>
        <dbReference type="EMBL" id="AXA35798.1"/>
    </source>
</evidence>
<dbReference type="GO" id="GO:0016757">
    <property type="term" value="F:glycosyltransferase activity"/>
    <property type="evidence" value="ECO:0007669"/>
    <property type="project" value="InterPro"/>
</dbReference>
<dbReference type="EMBL" id="CP030759">
    <property type="protein sequence ID" value="AXA35798.1"/>
    <property type="molecule type" value="Genomic_DNA"/>
</dbReference>
<evidence type="ECO:0000256" key="1">
    <source>
        <dbReference type="ARBA" id="ARBA00022679"/>
    </source>
</evidence>
<dbReference type="Gene3D" id="3.40.50.2000">
    <property type="entry name" value="Glycogen Phosphorylase B"/>
    <property type="match status" value="2"/>
</dbReference>
<dbReference type="KEGG" id="schv:BRCON_1021"/>
<dbReference type="AlphaFoldDB" id="A0A2Z4Y4J4"/>
<feature type="domain" description="Glycosyl transferase family 1" evidence="2">
    <location>
        <begin position="196"/>
        <end position="339"/>
    </location>
</feature>
<proteinExistence type="predicted"/>
<dbReference type="CDD" id="cd03809">
    <property type="entry name" value="GT4_MtfB-like"/>
    <property type="match status" value="1"/>
</dbReference>
<evidence type="ECO:0000259" key="3">
    <source>
        <dbReference type="Pfam" id="PF13439"/>
    </source>
</evidence>
<name>A0A2Z4Y4J4_SUMC1</name>
<gene>
    <name evidence="4" type="ORF">BRCON_1021</name>
</gene>
<sequence length="368" mass="41174">MGRKIQILVDGRTVRPGMTGVGHYTLALTREAARLAEGWEFHVLTLYPELWGKASAPNLQIHHSRVDYEAHPTGDLWEHLVLPRFAGRIRADLVWGPAFLIPWGLQSFGRVVTIHDLTVFTLPREYPPLFAAYLRQVIRRSCRWADAVLADSSYVAAKLRSLMHPTEKTIEVVPNGVAPEFFDHNAGEEMVGNLPERYILSVGAGSPRKNLNFGAAVVECLRTQHGMPYSYVVVGNCDHLPKNVIGVPPQPLEKLANFYRRADLFLFPSVDEGFGVPVLEAMASGCPVAAAKRGAIPEVAGSAAFLFELEEGAERVAARLAELMRDQARLKELRETGRRRAAEYTWRSAAEKLLKVFERVIRTKHHER</sequence>
<accession>A0A2Z4Y4J4</accession>
<organism evidence="4 5">
    <name type="scientific">Sumerlaea chitinivorans</name>
    <dbReference type="NCBI Taxonomy" id="2250252"/>
    <lineage>
        <taxon>Bacteria</taxon>
        <taxon>Candidatus Sumerlaeota</taxon>
        <taxon>Candidatus Sumerlaeia</taxon>
        <taxon>Candidatus Sumerlaeales</taxon>
        <taxon>Candidatus Sumerlaeaceae</taxon>
        <taxon>Candidatus Sumerlaea</taxon>
    </lineage>
</organism>